<accession>A0AA39F5U5</accession>
<evidence type="ECO:0000256" key="2">
    <source>
        <dbReference type="ARBA" id="ARBA00018687"/>
    </source>
</evidence>
<dbReference type="GO" id="GO:0000724">
    <property type="term" value="P:double-strand break repair via homologous recombination"/>
    <property type="evidence" value="ECO:0007669"/>
    <property type="project" value="TreeGrafter"/>
</dbReference>
<protein>
    <recommendedName>
        <fullName evidence="2">Structural maintenance of chromosomes protein 5</fullName>
    </recommendedName>
</protein>
<dbReference type="GO" id="GO:0005634">
    <property type="term" value="C:nucleus"/>
    <property type="evidence" value="ECO:0007669"/>
    <property type="project" value="TreeGrafter"/>
</dbReference>
<reference evidence="6" key="1">
    <citation type="journal article" date="2023" name="bioRxiv">
        <title>Scaffold-level genome assemblies of two parasitoid biocontrol wasps reveal the parthenogenesis mechanism and an associated novel virus.</title>
        <authorList>
            <person name="Inwood S."/>
            <person name="Skelly J."/>
            <person name="Guhlin J."/>
            <person name="Harrop T."/>
            <person name="Goldson S."/>
            <person name="Dearden P."/>
        </authorList>
    </citation>
    <scope>NUCLEOTIDE SEQUENCE</scope>
    <source>
        <strain evidence="6">Lincoln</strain>
        <tissue evidence="6">Whole body</tissue>
    </source>
</reference>
<dbReference type="Pfam" id="PF02463">
    <property type="entry name" value="SMC_N"/>
    <property type="match status" value="1"/>
</dbReference>
<evidence type="ECO:0000313" key="7">
    <source>
        <dbReference type="Proteomes" id="UP001168972"/>
    </source>
</evidence>
<feature type="coiled-coil region" evidence="4">
    <location>
        <begin position="742"/>
        <end position="786"/>
    </location>
</feature>
<dbReference type="GO" id="GO:0003697">
    <property type="term" value="F:single-stranded DNA binding"/>
    <property type="evidence" value="ECO:0007669"/>
    <property type="project" value="TreeGrafter"/>
</dbReference>
<evidence type="ECO:0000256" key="1">
    <source>
        <dbReference type="ARBA" id="ARBA00010171"/>
    </source>
</evidence>
<evidence type="ECO:0000256" key="3">
    <source>
        <dbReference type="ARBA" id="ARBA00023054"/>
    </source>
</evidence>
<reference evidence="6" key="2">
    <citation type="submission" date="2023-03" db="EMBL/GenBank/DDBJ databases">
        <authorList>
            <person name="Inwood S.N."/>
            <person name="Skelly J.G."/>
            <person name="Guhlin J."/>
            <person name="Harrop T.W.R."/>
            <person name="Goldson S.G."/>
            <person name="Dearden P.K."/>
        </authorList>
    </citation>
    <scope>NUCLEOTIDE SEQUENCE</scope>
    <source>
        <strain evidence="6">Lincoln</strain>
        <tissue evidence="6">Whole body</tissue>
    </source>
</reference>
<evidence type="ECO:0000313" key="6">
    <source>
        <dbReference type="EMBL" id="KAK0163506.1"/>
    </source>
</evidence>
<sequence>MSSKMVNKSFNDRGVITKIYLKNFTSYNEVVFIPGRNLNLVTGPNGTGKSTLVAAIALGLGGNVKTMGKSGYIKQYIKRGENTAVIEIELRDTPTKVIKINRTFTENKSVWKLNNESVSEAKIAEVTRDLNIQIGNLCQFLPQDRVKAFSEMDPKQLLLNTEQSVGDPKLYEYHQNLIEYRREQIQLEEEITQRNSMLDLHTQKYQALEETVSGIKERKVIKKRITALGQKRAWIVYDQSRKSLTQAKDKSDTVGRKIKQLKQTLKPTVEMKTEKEIQIRKLKLSIDNYGTKINKYRSEYKKIIEQLENQHAKISGIRHEIKHDIEVENRRESTITAAETQKNKLCNDLRIMTDELGTVESMNEKSNDLSRSLQKQRQVVGALAEEMTVLRQEIDKNNRNVASLQHEHRQLSDVSSKRLNLLKSRNHDAWKGVIWLRENIHKFNSPVHEPMMLNIQVKNEEYAKYFEGMIASRDLYAFVCEDKTDMNLLLTHLREEQNLVVNVVHSDPHEQYSSKPDIPIESIRRYGFQEYLSSLLEAPATIMKYLITMYSIHNIPIGTEIVEDNIENIPAKLQCYLSPNNIYSVKVSRYTGDKSIRTVRLPKPYLLSMVVDTGKIRQIEATIRDYERRQNDLLTQLRPIEEKHRDAEGENTKLRNAKNQCQLDLQQVQGLNSRINLAIQKLQQLENERKNIEDIKAAGKNRIMSVIKKQMLVYKKCNSLADEALKVNIESETVSMQLTVLQKELANELEETKIIRENLRMAEIEHQDLENQLQPLKRETERLYDEAMRLTDGANPQDTVRFKPFKTAFGKLPGTIEEIDEALQTAQARVYCLDDHHGGEDILRDYERTKEYVEKLKQEIESSSIKLEVNEQKIEEIRDVWLPLLQTLVETINGNFSQYFTSLGCVGEISLSHGDNPMDFDEYEIKIRVKFRDDDDLKDFTKERQSGGERSVTTAIYMISLQELSRVPFRCVDEINQAMDAVNERRVFDLIVKMTSKVDSAQYFLLTPKLLPNLKYTEQVRVHIVFNGPYVVPWNRFKTIDYCERIDSDRNRK</sequence>
<dbReference type="GO" id="GO:0030915">
    <property type="term" value="C:Smc5-Smc6 complex"/>
    <property type="evidence" value="ECO:0007669"/>
    <property type="project" value="TreeGrafter"/>
</dbReference>
<feature type="domain" description="RecF/RecN/SMC N-terminal" evidence="5">
    <location>
        <begin position="16"/>
        <end position="1006"/>
    </location>
</feature>
<proteinExistence type="inferred from homology"/>
<dbReference type="PANTHER" id="PTHR45916:SF1">
    <property type="entry name" value="STRUCTURAL MAINTENANCE OF CHROMOSOMES PROTEIN 5"/>
    <property type="match status" value="1"/>
</dbReference>
<dbReference type="InterPro" id="IPR003395">
    <property type="entry name" value="RecF/RecN/SMC_N"/>
</dbReference>
<feature type="coiled-coil region" evidence="4">
    <location>
        <begin position="616"/>
        <end position="702"/>
    </location>
</feature>
<dbReference type="AlphaFoldDB" id="A0AA39F5U5"/>
<comment type="similarity">
    <text evidence="1">Belongs to the SMC family. SMC5 subfamily.</text>
</comment>
<name>A0AA39F5U5_MICHY</name>
<dbReference type="Proteomes" id="UP001168972">
    <property type="component" value="Unassembled WGS sequence"/>
</dbReference>
<feature type="coiled-coil region" evidence="4">
    <location>
        <begin position="846"/>
        <end position="873"/>
    </location>
</feature>
<evidence type="ECO:0000259" key="5">
    <source>
        <dbReference type="Pfam" id="PF02463"/>
    </source>
</evidence>
<keyword evidence="7" id="KW-1185">Reference proteome</keyword>
<comment type="caution">
    <text evidence="6">The sequence shown here is derived from an EMBL/GenBank/DDBJ whole genome shotgun (WGS) entry which is preliminary data.</text>
</comment>
<dbReference type="PANTHER" id="PTHR45916">
    <property type="entry name" value="STRUCTURAL MAINTENANCE OF CHROMOSOMES PROTEIN 5"/>
    <property type="match status" value="1"/>
</dbReference>
<evidence type="ECO:0000256" key="4">
    <source>
        <dbReference type="SAM" id="Coils"/>
    </source>
</evidence>
<keyword evidence="3 4" id="KW-0175">Coiled coil</keyword>
<gene>
    <name evidence="6" type="ORF">PV327_007181</name>
</gene>
<dbReference type="SUPFAM" id="SSF52540">
    <property type="entry name" value="P-loop containing nucleoside triphosphate hydrolases"/>
    <property type="match status" value="2"/>
</dbReference>
<organism evidence="6 7">
    <name type="scientific">Microctonus hyperodae</name>
    <name type="common">Parasitoid wasp</name>
    <dbReference type="NCBI Taxonomy" id="165561"/>
    <lineage>
        <taxon>Eukaryota</taxon>
        <taxon>Metazoa</taxon>
        <taxon>Ecdysozoa</taxon>
        <taxon>Arthropoda</taxon>
        <taxon>Hexapoda</taxon>
        <taxon>Insecta</taxon>
        <taxon>Pterygota</taxon>
        <taxon>Neoptera</taxon>
        <taxon>Endopterygota</taxon>
        <taxon>Hymenoptera</taxon>
        <taxon>Apocrita</taxon>
        <taxon>Ichneumonoidea</taxon>
        <taxon>Braconidae</taxon>
        <taxon>Euphorinae</taxon>
        <taxon>Microctonus</taxon>
    </lineage>
</organism>
<dbReference type="InterPro" id="IPR027417">
    <property type="entry name" value="P-loop_NTPase"/>
</dbReference>
<dbReference type="Gene3D" id="3.40.50.300">
    <property type="entry name" value="P-loop containing nucleotide triphosphate hydrolases"/>
    <property type="match status" value="2"/>
</dbReference>
<dbReference type="EMBL" id="JAQQBR010001833">
    <property type="protein sequence ID" value="KAK0163506.1"/>
    <property type="molecule type" value="Genomic_DNA"/>
</dbReference>